<dbReference type="Pfam" id="PF25967">
    <property type="entry name" value="RND-MFP_C"/>
    <property type="match status" value="1"/>
</dbReference>
<evidence type="ECO:0000256" key="3">
    <source>
        <dbReference type="SAM" id="SignalP"/>
    </source>
</evidence>
<dbReference type="EMBL" id="NRRE01000027">
    <property type="protein sequence ID" value="MBK1698318.1"/>
    <property type="molecule type" value="Genomic_DNA"/>
</dbReference>
<evidence type="ECO:0000313" key="8">
    <source>
        <dbReference type="Proteomes" id="UP000778970"/>
    </source>
</evidence>
<organism evidence="7 8">
    <name type="scientific">Rhodovibrio salinarum</name>
    <dbReference type="NCBI Taxonomy" id="1087"/>
    <lineage>
        <taxon>Bacteria</taxon>
        <taxon>Pseudomonadati</taxon>
        <taxon>Pseudomonadota</taxon>
        <taxon>Alphaproteobacteria</taxon>
        <taxon>Rhodospirillales</taxon>
        <taxon>Rhodovibrionaceae</taxon>
        <taxon>Rhodovibrio</taxon>
    </lineage>
</organism>
<evidence type="ECO:0000259" key="4">
    <source>
        <dbReference type="Pfam" id="PF25954"/>
    </source>
</evidence>
<feature type="chain" id="PRO_5036851314" evidence="3">
    <location>
        <begin position="27"/>
        <end position="362"/>
    </location>
</feature>
<dbReference type="NCBIfam" id="TIGR01730">
    <property type="entry name" value="RND_mfp"/>
    <property type="match status" value="1"/>
</dbReference>
<dbReference type="Gene3D" id="2.40.30.170">
    <property type="match status" value="1"/>
</dbReference>
<keyword evidence="8" id="KW-1185">Reference proteome</keyword>
<dbReference type="GO" id="GO:1990281">
    <property type="term" value="C:efflux pump complex"/>
    <property type="evidence" value="ECO:0007669"/>
    <property type="project" value="TreeGrafter"/>
</dbReference>
<feature type="domain" description="Multidrug resistance protein MdtA-like C-terminal permuted SH3" evidence="5">
    <location>
        <begin position="285"/>
        <end position="345"/>
    </location>
</feature>
<feature type="domain" description="CzcB-like barrel-sandwich hybrid" evidence="6">
    <location>
        <begin position="56"/>
        <end position="197"/>
    </location>
</feature>
<dbReference type="PANTHER" id="PTHR30469">
    <property type="entry name" value="MULTIDRUG RESISTANCE PROTEIN MDTA"/>
    <property type="match status" value="1"/>
</dbReference>
<dbReference type="InterPro" id="IPR058792">
    <property type="entry name" value="Beta-barrel_RND_2"/>
</dbReference>
<feature type="domain" description="CusB-like beta-barrel" evidence="4">
    <location>
        <begin position="203"/>
        <end position="277"/>
    </location>
</feature>
<gene>
    <name evidence="7" type="ORF">CKO21_13805</name>
</gene>
<dbReference type="RefSeq" id="WP_051431958.1">
    <property type="nucleotide sequence ID" value="NZ_NRRE01000027.1"/>
</dbReference>
<keyword evidence="2" id="KW-0175">Coiled coil</keyword>
<dbReference type="InterPro" id="IPR058647">
    <property type="entry name" value="BSH_CzcB-like"/>
</dbReference>
<comment type="similarity">
    <text evidence="1">Belongs to the membrane fusion protein (MFP) (TC 8.A.1) family.</text>
</comment>
<dbReference type="Pfam" id="PF25973">
    <property type="entry name" value="BSH_CzcB"/>
    <property type="match status" value="1"/>
</dbReference>
<comment type="caution">
    <text evidence="7">The sequence shown here is derived from an EMBL/GenBank/DDBJ whole genome shotgun (WGS) entry which is preliminary data.</text>
</comment>
<evidence type="ECO:0000256" key="2">
    <source>
        <dbReference type="SAM" id="Coils"/>
    </source>
</evidence>
<evidence type="ECO:0000256" key="1">
    <source>
        <dbReference type="ARBA" id="ARBA00009477"/>
    </source>
</evidence>
<evidence type="ECO:0000259" key="5">
    <source>
        <dbReference type="Pfam" id="PF25967"/>
    </source>
</evidence>
<accession>A0A934QJL9</accession>
<dbReference type="AlphaFoldDB" id="A0A934QJL9"/>
<reference evidence="7" key="1">
    <citation type="submission" date="2017-08" db="EMBL/GenBank/DDBJ databases">
        <authorList>
            <person name="Imhoff J.F."/>
            <person name="Rahn T."/>
            <person name="Kuenzel S."/>
            <person name="Neulinger S.C."/>
        </authorList>
    </citation>
    <scope>NUCLEOTIDE SEQUENCE</scope>
    <source>
        <strain evidence="7">DSM 9154</strain>
    </source>
</reference>
<feature type="signal peptide" evidence="3">
    <location>
        <begin position="1"/>
        <end position="26"/>
    </location>
</feature>
<dbReference type="InterPro" id="IPR006143">
    <property type="entry name" value="RND_pump_MFP"/>
</dbReference>
<dbReference type="SUPFAM" id="SSF111369">
    <property type="entry name" value="HlyD-like secretion proteins"/>
    <property type="match status" value="1"/>
</dbReference>
<evidence type="ECO:0000313" key="7">
    <source>
        <dbReference type="EMBL" id="MBK1698318.1"/>
    </source>
</evidence>
<dbReference type="Gene3D" id="2.40.50.100">
    <property type="match status" value="1"/>
</dbReference>
<dbReference type="PANTHER" id="PTHR30469:SF15">
    <property type="entry name" value="HLYD FAMILY OF SECRETION PROTEINS"/>
    <property type="match status" value="1"/>
</dbReference>
<protein>
    <submittedName>
        <fullName evidence="7">HlyD family secretion protein</fullName>
    </submittedName>
</protein>
<feature type="coiled-coil region" evidence="2">
    <location>
        <begin position="97"/>
        <end position="169"/>
    </location>
</feature>
<dbReference type="Gene3D" id="2.40.420.20">
    <property type="match status" value="1"/>
</dbReference>
<evidence type="ECO:0000259" key="6">
    <source>
        <dbReference type="Pfam" id="PF25973"/>
    </source>
</evidence>
<keyword evidence="3" id="KW-0732">Signal</keyword>
<dbReference type="Proteomes" id="UP000778970">
    <property type="component" value="Unassembled WGS sequence"/>
</dbReference>
<proteinExistence type="inferred from homology"/>
<dbReference type="Pfam" id="PF25954">
    <property type="entry name" value="Beta-barrel_RND_2"/>
    <property type="match status" value="1"/>
</dbReference>
<reference evidence="7" key="2">
    <citation type="journal article" date="2020" name="Microorganisms">
        <title>Osmotic Adaptation and Compatible Solute Biosynthesis of Phototrophic Bacteria as Revealed from Genome Analyses.</title>
        <authorList>
            <person name="Imhoff J.F."/>
            <person name="Rahn T."/>
            <person name="Kunzel S."/>
            <person name="Keller A."/>
            <person name="Neulinger S.C."/>
        </authorList>
    </citation>
    <scope>NUCLEOTIDE SEQUENCE</scope>
    <source>
        <strain evidence="7">DSM 9154</strain>
    </source>
</reference>
<dbReference type="GO" id="GO:0015562">
    <property type="term" value="F:efflux transmembrane transporter activity"/>
    <property type="evidence" value="ECO:0007669"/>
    <property type="project" value="TreeGrafter"/>
</dbReference>
<dbReference type="InterPro" id="IPR058627">
    <property type="entry name" value="MdtA-like_C"/>
</dbReference>
<sequence>MQPHGLIRTVAAATALVLLLAGPAGAQNAAPVEVATAEQRTILNLVRVSGTVVAPRTSQVSTSLGGLVEEVAVDLGVQVAAGDTLVALDDALARHDVARAAAAVDEAEADLADARQRVRRAEQLAQTNNIPQSELDSRRAEAQRAAASVDRLEAEASAARERLDQHTITAPFEGVVTDRVTEPGEWVSPGETLVVVSAVDQLYVDLQVPQTYYPDLRDGAPISLSFEALPGRSVPAVIAAQVPVSDPTQRTFTLRVAPDAEGTLPLTPGMSARAEIELATGTQDIVVPRGAIIRYPDGRTTVWTLDDSEERLHAREVQVELGRAFSGVVQVTSGLEVGQRVVTRGNETLRPGQAVRLSGSDS</sequence>
<name>A0A934QJL9_9PROT</name>
<dbReference type="Gene3D" id="1.10.287.470">
    <property type="entry name" value="Helix hairpin bin"/>
    <property type="match status" value="1"/>
</dbReference>